<gene>
    <name evidence="8" type="ORF">C0630_00300</name>
</gene>
<keyword evidence="5 6" id="KW-0472">Membrane</keyword>
<feature type="transmembrane region" description="Helical" evidence="6">
    <location>
        <begin position="127"/>
        <end position="144"/>
    </location>
</feature>
<dbReference type="RefSeq" id="WP_273437149.1">
    <property type="nucleotide sequence ID" value="NZ_PKUN01000001.1"/>
</dbReference>
<dbReference type="AlphaFoldDB" id="A0A2N6D124"/>
<feature type="transmembrane region" description="Helical" evidence="6">
    <location>
        <begin position="276"/>
        <end position="293"/>
    </location>
</feature>
<organism evidence="8 9">
    <name type="scientific">Sedimenticola selenatireducens</name>
    <dbReference type="NCBI Taxonomy" id="191960"/>
    <lineage>
        <taxon>Bacteria</taxon>
        <taxon>Pseudomonadati</taxon>
        <taxon>Pseudomonadota</taxon>
        <taxon>Gammaproteobacteria</taxon>
        <taxon>Chromatiales</taxon>
        <taxon>Sedimenticolaceae</taxon>
        <taxon>Sedimenticola</taxon>
    </lineage>
</organism>
<dbReference type="GO" id="GO:0016020">
    <property type="term" value="C:membrane"/>
    <property type="evidence" value="ECO:0007669"/>
    <property type="project" value="UniProtKB-SubCell"/>
</dbReference>
<evidence type="ECO:0000256" key="1">
    <source>
        <dbReference type="ARBA" id="ARBA00004141"/>
    </source>
</evidence>
<keyword evidence="4 6" id="KW-1133">Transmembrane helix</keyword>
<reference evidence="8 9" key="1">
    <citation type="submission" date="2017-11" db="EMBL/GenBank/DDBJ databases">
        <title>Genome-resolved metagenomics identifies genetic mobility, metabolic interactions, and unexpected diversity in perchlorate-reducing communities.</title>
        <authorList>
            <person name="Barnum T.P."/>
            <person name="Figueroa I.A."/>
            <person name="Carlstrom C.I."/>
            <person name="Lucas L.N."/>
            <person name="Engelbrektson A.L."/>
            <person name="Coates J.D."/>
        </authorList>
    </citation>
    <scope>NUCLEOTIDE SEQUENCE [LARGE SCALE GENOMIC DNA]</scope>
    <source>
        <strain evidence="8">BM301</strain>
    </source>
</reference>
<dbReference type="SUPFAM" id="SSF103481">
    <property type="entry name" value="Multidrug resistance efflux transporter EmrE"/>
    <property type="match status" value="2"/>
</dbReference>
<sequence>MPDRKTHLDLLAMAILLVLCASWGLQQVAVKLAGVGVSPFFQAGIRSVGATVLLLAWMWLRRIPILQRDGSAGWGVLDGLLFGGEFLLIFWGLEFTNASRAVIFLYLSPFVVAIGAHYFVEGERLRWVQVIGLMGAFAGILLAFGESFTFPSREMLIGDSMLVAAAILWGSTTVVIKASVLRSLAPSKVLLYQLGVSAILLLGAAWVVDEPGITQMTPLILGSLLFQAVWVAFVTYLAWFWLVRHYPAGRLSAFTFLTPLFGVLAGHWILDEPLSLVLLVALLFVGLGIYLVNRPQPGRTELPAGVEEKL</sequence>
<dbReference type="EMBL" id="PKUN01000001">
    <property type="protein sequence ID" value="PLX63388.1"/>
    <property type="molecule type" value="Genomic_DNA"/>
</dbReference>
<dbReference type="InterPro" id="IPR000620">
    <property type="entry name" value="EamA_dom"/>
</dbReference>
<dbReference type="InterPro" id="IPR050638">
    <property type="entry name" value="AA-Vitamin_Transporters"/>
</dbReference>
<dbReference type="InterPro" id="IPR037185">
    <property type="entry name" value="EmrE-like"/>
</dbReference>
<feature type="transmembrane region" description="Helical" evidence="6">
    <location>
        <begin position="72"/>
        <end position="93"/>
    </location>
</feature>
<comment type="caution">
    <text evidence="8">The sequence shown here is derived from an EMBL/GenBank/DDBJ whole genome shotgun (WGS) entry which is preliminary data.</text>
</comment>
<evidence type="ECO:0000256" key="6">
    <source>
        <dbReference type="SAM" id="Phobius"/>
    </source>
</evidence>
<keyword evidence="3 6" id="KW-0812">Transmembrane</keyword>
<feature type="domain" description="EamA" evidence="7">
    <location>
        <begin position="12"/>
        <end position="144"/>
    </location>
</feature>
<dbReference type="Proteomes" id="UP000235015">
    <property type="component" value="Unassembled WGS sequence"/>
</dbReference>
<comment type="similarity">
    <text evidence="2">Belongs to the EamA transporter family.</text>
</comment>
<evidence type="ECO:0000256" key="5">
    <source>
        <dbReference type="ARBA" id="ARBA00023136"/>
    </source>
</evidence>
<dbReference type="PANTHER" id="PTHR32322:SF2">
    <property type="entry name" value="EAMA DOMAIN-CONTAINING PROTEIN"/>
    <property type="match status" value="1"/>
</dbReference>
<proteinExistence type="inferred from homology"/>
<dbReference type="Pfam" id="PF00892">
    <property type="entry name" value="EamA"/>
    <property type="match status" value="2"/>
</dbReference>
<evidence type="ECO:0000256" key="4">
    <source>
        <dbReference type="ARBA" id="ARBA00022989"/>
    </source>
</evidence>
<evidence type="ECO:0000256" key="3">
    <source>
        <dbReference type="ARBA" id="ARBA00022692"/>
    </source>
</evidence>
<dbReference type="STRING" id="1111735.GCA_000428045_03517"/>
<feature type="transmembrane region" description="Helical" evidence="6">
    <location>
        <begin position="156"/>
        <end position="177"/>
    </location>
</feature>
<feature type="domain" description="EamA" evidence="7">
    <location>
        <begin position="157"/>
        <end position="293"/>
    </location>
</feature>
<evidence type="ECO:0000259" key="7">
    <source>
        <dbReference type="Pfam" id="PF00892"/>
    </source>
</evidence>
<name>A0A2N6D124_9GAMM</name>
<evidence type="ECO:0000256" key="2">
    <source>
        <dbReference type="ARBA" id="ARBA00007362"/>
    </source>
</evidence>
<accession>A0A2N6D124</accession>
<dbReference type="PANTHER" id="PTHR32322">
    <property type="entry name" value="INNER MEMBRANE TRANSPORTER"/>
    <property type="match status" value="1"/>
</dbReference>
<feature type="transmembrane region" description="Helical" evidence="6">
    <location>
        <begin position="40"/>
        <end position="60"/>
    </location>
</feature>
<evidence type="ECO:0000313" key="9">
    <source>
        <dbReference type="Proteomes" id="UP000235015"/>
    </source>
</evidence>
<protein>
    <submittedName>
        <fullName evidence="8">EamA family transporter</fullName>
    </submittedName>
</protein>
<feature type="transmembrane region" description="Helical" evidence="6">
    <location>
        <begin position="251"/>
        <end position="270"/>
    </location>
</feature>
<feature type="transmembrane region" description="Helical" evidence="6">
    <location>
        <begin position="189"/>
        <end position="208"/>
    </location>
</feature>
<comment type="subcellular location">
    <subcellularLocation>
        <location evidence="1">Membrane</location>
        <topology evidence="1">Multi-pass membrane protein</topology>
    </subcellularLocation>
</comment>
<evidence type="ECO:0000313" key="8">
    <source>
        <dbReference type="EMBL" id="PLX63388.1"/>
    </source>
</evidence>
<feature type="transmembrane region" description="Helical" evidence="6">
    <location>
        <begin position="99"/>
        <end position="120"/>
    </location>
</feature>
<feature type="transmembrane region" description="Helical" evidence="6">
    <location>
        <begin position="220"/>
        <end position="239"/>
    </location>
</feature>